<dbReference type="AlphaFoldDB" id="L8H7K1"/>
<feature type="compositionally biased region" description="Basic and acidic residues" evidence="2">
    <location>
        <begin position="110"/>
        <end position="119"/>
    </location>
</feature>
<feature type="region of interest" description="Disordered" evidence="2">
    <location>
        <begin position="341"/>
        <end position="493"/>
    </location>
</feature>
<dbReference type="PANTHER" id="PTHR12601:SF22">
    <property type="entry name" value="CLU DOMAIN-CONTAINING PROTEIN"/>
    <property type="match status" value="1"/>
</dbReference>
<protein>
    <recommendedName>
        <fullName evidence="3">Clu domain-containing protein</fullName>
    </recommendedName>
</protein>
<feature type="compositionally biased region" description="Low complexity" evidence="2">
    <location>
        <begin position="470"/>
        <end position="484"/>
    </location>
</feature>
<dbReference type="PANTHER" id="PTHR12601">
    <property type="entry name" value="EUKARYOTIC TRANSLATION INITIATION FACTOR 3 SUBUNIT EIF-3"/>
    <property type="match status" value="1"/>
</dbReference>
<dbReference type="Pfam" id="PF13236">
    <property type="entry name" value="CLU"/>
    <property type="match status" value="1"/>
</dbReference>
<dbReference type="InterPro" id="IPR025697">
    <property type="entry name" value="CLU_dom"/>
</dbReference>
<gene>
    <name evidence="4" type="ORF">ACA1_286130</name>
</gene>
<feature type="region of interest" description="Disordered" evidence="2">
    <location>
        <begin position="954"/>
        <end position="995"/>
    </location>
</feature>
<organism evidence="4 5">
    <name type="scientific">Acanthamoeba castellanii (strain ATCC 30010 / Neff)</name>
    <dbReference type="NCBI Taxonomy" id="1257118"/>
    <lineage>
        <taxon>Eukaryota</taxon>
        <taxon>Amoebozoa</taxon>
        <taxon>Discosea</taxon>
        <taxon>Longamoebia</taxon>
        <taxon>Centramoebida</taxon>
        <taxon>Acanthamoebidae</taxon>
        <taxon>Acanthamoeba</taxon>
    </lineage>
</organism>
<feature type="compositionally biased region" description="Low complexity" evidence="2">
    <location>
        <begin position="1178"/>
        <end position="1200"/>
    </location>
</feature>
<proteinExistence type="predicted"/>
<dbReference type="PROSITE" id="PS51823">
    <property type="entry name" value="CLU"/>
    <property type="match status" value="1"/>
</dbReference>
<dbReference type="RefSeq" id="XP_004344955.1">
    <property type="nucleotide sequence ID" value="XM_004344905.1"/>
</dbReference>
<accession>L8H7K1</accession>
<feature type="compositionally biased region" description="Low complexity" evidence="2">
    <location>
        <begin position="63"/>
        <end position="105"/>
    </location>
</feature>
<evidence type="ECO:0000259" key="3">
    <source>
        <dbReference type="PROSITE" id="PS51823"/>
    </source>
</evidence>
<evidence type="ECO:0000313" key="5">
    <source>
        <dbReference type="Proteomes" id="UP000011083"/>
    </source>
</evidence>
<feature type="compositionally biased region" description="Basic and acidic residues" evidence="2">
    <location>
        <begin position="450"/>
        <end position="464"/>
    </location>
</feature>
<dbReference type="VEuPathDB" id="AmoebaDB:ACA1_286130"/>
<dbReference type="EMBL" id="KB007908">
    <property type="protein sequence ID" value="ELR21212.1"/>
    <property type="molecule type" value="Genomic_DNA"/>
</dbReference>
<evidence type="ECO:0000313" key="4">
    <source>
        <dbReference type="EMBL" id="ELR21212.1"/>
    </source>
</evidence>
<feature type="region of interest" description="Disordered" evidence="2">
    <location>
        <begin position="258"/>
        <end position="281"/>
    </location>
</feature>
<dbReference type="GeneID" id="14922094"/>
<feature type="domain" description="Clu" evidence="3">
    <location>
        <begin position="499"/>
        <end position="758"/>
    </location>
</feature>
<feature type="compositionally biased region" description="Basic residues" evidence="2">
    <location>
        <begin position="401"/>
        <end position="412"/>
    </location>
</feature>
<sequence length="1212" mass="134028">MKKATRGTTGDSEDSDASDGRGGVTRANSSKRRHRRKAAAAANSSNSTSTTPSSSPTPAPVLTYAAVASASVSSSTYSNALPPAPTLASPSTTTSAPYANSTTTNGHTQPAEERSETTKERRRRRGGPKGGGKRRDASEGDGEDEGGRELASNGRASSVAAATPKKEKGKDKAQRRRKSVGEDGAYDDLRQAAGFNGYDNKTNENEKEEEEEQEDEQEQEQELVEQDDEKVALILSRAREDQFSPYAYYMASIPSGAFKQQDAGNGYGGPQPPAVAQSEEENSPYLEIDGVLPNLRNTTITAPHVSASASASARSGFIGSYYADQQDAYFACDSALNLVPTNRDGQAGGDDGDRGYGRDATPGGGRPVPARRPVYSDVDLREQETGNTIYSSNTEPLSARPPRKKKRNRKPRKQDDDSYLDRANEDEHSSSSTQPSHSQDEREDDPNYDNARDKKTRREQQPPERRRRAPSSGSSSSSSARARGVSLDSRRQTGGATAAAAAASVVGGSVGASTESGRCGYPMAWNAEFQKILELPQDDEQQQLEKFERLSALAADFQHTAKTCGKIIISEKNLPNEFKTIRAVEVGGHAGGQKYIYHGILFKFATDWLRLYGSDEYAIPPITSDFQYCFRKAAGLELKGAMRYYLCEGLSVPLMALIDYRGYRLVCVSILPINTTTLCYGSCDGGKNVFASDERMNARMRQAAARLNLKGHMAGVNRAKSRQFLYGPADIEGHRSWQDNRYYVLDFARAEADVLKTFLYRLFRPEFIKTYSTPLSSDAFSPFGGPENEKEGHNAEVREATRYLLETTIPAFARWLDEQHVLNESSPDVLLGSHAGKIDIEAQLTELLHMEGINCRYLGRVCNVVKCKKVKKIIIHEMLGRVVKNKLRARLRDVNSTSELTQNVYRKCVLEFLNLLLGQDQLMAVVCFWQKEMKEGLRTQFDFVLENDTLRQLREDTDSSSKGKGRGNTHADPYDDDDDEDSNKGSSSDELEEEEKDELYLLRTVDMYKLFKRIEQLTGVTFSKQSKRELKINSRGFKLVVPDIVKMSAKAKHMNIVSLAEGNSLWIQAKKSDTRETEDRLFRLVMSKFEASIRSTPDNRDTLNNYADVLCQKANNSIGHDTYAYLAKAFEKYKMARSYEAIFKLGNNVQNLTPEVWQNNDQLLRLSSLCYQALLSSSPSFSSSSSSSSSSTSSADGLSSNFASSGRRRSSI</sequence>
<dbReference type="Pfam" id="PF12807">
    <property type="entry name" value="eIF3_p135"/>
    <property type="match status" value="1"/>
</dbReference>
<dbReference type="CDD" id="cd15466">
    <property type="entry name" value="CLU-central"/>
    <property type="match status" value="1"/>
</dbReference>
<feature type="region of interest" description="Disordered" evidence="2">
    <location>
        <begin position="1"/>
        <end position="228"/>
    </location>
</feature>
<feature type="compositionally biased region" description="Acidic residues" evidence="2">
    <location>
        <begin position="206"/>
        <end position="228"/>
    </location>
</feature>
<dbReference type="OrthoDB" id="16121at2759"/>
<feature type="compositionally biased region" description="Basic residues" evidence="2">
    <location>
        <begin position="29"/>
        <end position="38"/>
    </location>
</feature>
<name>L8H7K1_ACACF</name>
<keyword evidence="5" id="KW-1185">Reference proteome</keyword>
<dbReference type="InterPro" id="IPR011990">
    <property type="entry name" value="TPR-like_helical_dom_sf"/>
</dbReference>
<feature type="region of interest" description="Disordered" evidence="2">
    <location>
        <begin position="1178"/>
        <end position="1212"/>
    </location>
</feature>
<dbReference type="InterPro" id="IPR027523">
    <property type="entry name" value="CLU_prot"/>
</dbReference>
<evidence type="ECO:0000256" key="1">
    <source>
        <dbReference type="ARBA" id="ARBA00022490"/>
    </source>
</evidence>
<dbReference type="InterPro" id="IPR033646">
    <property type="entry name" value="CLU-central"/>
</dbReference>
<keyword evidence="1" id="KW-0963">Cytoplasm</keyword>
<dbReference type="Gene3D" id="1.25.40.10">
    <property type="entry name" value="Tetratricopeptide repeat domain"/>
    <property type="match status" value="1"/>
</dbReference>
<feature type="compositionally biased region" description="Low complexity" evidence="2">
    <location>
        <begin position="39"/>
        <end position="56"/>
    </location>
</feature>
<reference evidence="4 5" key="1">
    <citation type="journal article" date="2013" name="Genome Biol.">
        <title>Genome of Acanthamoeba castellanii highlights extensive lateral gene transfer and early evolution of tyrosine kinase signaling.</title>
        <authorList>
            <person name="Clarke M."/>
            <person name="Lohan A.J."/>
            <person name="Liu B."/>
            <person name="Lagkouvardos I."/>
            <person name="Roy S."/>
            <person name="Zafar N."/>
            <person name="Bertelli C."/>
            <person name="Schilde C."/>
            <person name="Kianianmomeni A."/>
            <person name="Burglin T.R."/>
            <person name="Frech C."/>
            <person name="Turcotte B."/>
            <person name="Kopec K.O."/>
            <person name="Synnott J.M."/>
            <person name="Choo C."/>
            <person name="Paponov I."/>
            <person name="Finkler A."/>
            <person name="Soon Heng Tan C."/>
            <person name="Hutchins A.P."/>
            <person name="Weinmeier T."/>
            <person name="Rattei T."/>
            <person name="Chu J.S."/>
            <person name="Gimenez G."/>
            <person name="Irimia M."/>
            <person name="Rigden D.J."/>
            <person name="Fitzpatrick D.A."/>
            <person name="Lorenzo-Morales J."/>
            <person name="Bateman A."/>
            <person name="Chiu C.H."/>
            <person name="Tang P."/>
            <person name="Hegemann P."/>
            <person name="Fromm H."/>
            <person name="Raoult D."/>
            <person name="Greub G."/>
            <person name="Miranda-Saavedra D."/>
            <person name="Chen N."/>
            <person name="Nash P."/>
            <person name="Ginger M.L."/>
            <person name="Horn M."/>
            <person name="Schaap P."/>
            <person name="Caler L."/>
            <person name="Loftus B."/>
        </authorList>
    </citation>
    <scope>NUCLEOTIDE SEQUENCE [LARGE SCALE GENOMIC DNA]</scope>
    <source>
        <strain evidence="4 5">Neff</strain>
    </source>
</reference>
<dbReference type="GO" id="GO:0048312">
    <property type="term" value="P:intracellular distribution of mitochondria"/>
    <property type="evidence" value="ECO:0007669"/>
    <property type="project" value="TreeGrafter"/>
</dbReference>
<dbReference type="GO" id="GO:0005737">
    <property type="term" value="C:cytoplasm"/>
    <property type="evidence" value="ECO:0007669"/>
    <property type="project" value="TreeGrafter"/>
</dbReference>
<feature type="compositionally biased region" description="Polar residues" evidence="2">
    <location>
        <begin position="1"/>
        <end position="10"/>
    </location>
</feature>
<feature type="compositionally biased region" description="Basic and acidic residues" evidence="2">
    <location>
        <begin position="413"/>
        <end position="429"/>
    </location>
</feature>
<dbReference type="KEGG" id="acan:ACA1_286130"/>
<feature type="compositionally biased region" description="Polar residues" evidence="2">
    <location>
        <begin position="385"/>
        <end position="396"/>
    </location>
</feature>
<dbReference type="Proteomes" id="UP000011083">
    <property type="component" value="Unassembled WGS sequence"/>
</dbReference>
<dbReference type="GO" id="GO:0003729">
    <property type="term" value="F:mRNA binding"/>
    <property type="evidence" value="ECO:0007669"/>
    <property type="project" value="TreeGrafter"/>
</dbReference>
<dbReference type="OMA" id="DERMNAR"/>
<evidence type="ECO:0000256" key="2">
    <source>
        <dbReference type="SAM" id="MobiDB-lite"/>
    </source>
</evidence>